<reference evidence="1" key="1">
    <citation type="submission" date="2022-10" db="EMBL/GenBank/DDBJ databases">
        <title>Genome Sequence of Xylaria curta.</title>
        <authorList>
            <person name="Buettner E."/>
        </authorList>
    </citation>
    <scope>NUCLEOTIDE SEQUENCE</scope>
    <source>
        <strain evidence="1">Babe10</strain>
    </source>
</reference>
<evidence type="ECO:0000313" key="1">
    <source>
        <dbReference type="EMBL" id="KAJ2976410.1"/>
    </source>
</evidence>
<accession>A0ACC1NAV1</accession>
<gene>
    <name evidence="1" type="ORF">NUW58_g8091</name>
</gene>
<keyword evidence="2" id="KW-1185">Reference proteome</keyword>
<organism evidence="1 2">
    <name type="scientific">Xylaria curta</name>
    <dbReference type="NCBI Taxonomy" id="42375"/>
    <lineage>
        <taxon>Eukaryota</taxon>
        <taxon>Fungi</taxon>
        <taxon>Dikarya</taxon>
        <taxon>Ascomycota</taxon>
        <taxon>Pezizomycotina</taxon>
        <taxon>Sordariomycetes</taxon>
        <taxon>Xylariomycetidae</taxon>
        <taxon>Xylariales</taxon>
        <taxon>Xylariaceae</taxon>
        <taxon>Xylaria</taxon>
    </lineage>
</organism>
<proteinExistence type="predicted"/>
<evidence type="ECO:0000313" key="2">
    <source>
        <dbReference type="Proteomes" id="UP001143856"/>
    </source>
</evidence>
<comment type="caution">
    <text evidence="1">The sequence shown here is derived from an EMBL/GenBank/DDBJ whole genome shotgun (WGS) entry which is preliminary data.</text>
</comment>
<name>A0ACC1NAV1_9PEZI</name>
<sequence length="80" mass="9122">MTASCAYADHGAPRAWARPRCALALARRRNAELRWVEEVVAERERLLQELENEEVENGEDIDTWFAEGPLEEALAANPWT</sequence>
<dbReference type="EMBL" id="JAPDGR010002325">
    <property type="protein sequence ID" value="KAJ2976410.1"/>
    <property type="molecule type" value="Genomic_DNA"/>
</dbReference>
<protein>
    <submittedName>
        <fullName evidence="1">Uncharacterized protein</fullName>
    </submittedName>
</protein>
<dbReference type="Proteomes" id="UP001143856">
    <property type="component" value="Unassembled WGS sequence"/>
</dbReference>